<dbReference type="Proteomes" id="UP000202485">
    <property type="component" value="Unassembled WGS sequence"/>
</dbReference>
<gene>
    <name evidence="1" type="ORF">RUA8715_02904</name>
</gene>
<evidence type="ECO:0000313" key="1">
    <source>
        <dbReference type="EMBL" id="SMX46808.1"/>
    </source>
</evidence>
<proteinExistence type="predicted"/>
<keyword evidence="2" id="KW-1185">Reference proteome</keyword>
<accession>A0A238KVT7</accession>
<dbReference type="EMBL" id="FXYG01000004">
    <property type="protein sequence ID" value="SMX46808.1"/>
    <property type="molecule type" value="Genomic_DNA"/>
</dbReference>
<dbReference type="AlphaFoldDB" id="A0A238KVT7"/>
<reference evidence="2" key="1">
    <citation type="submission" date="2017-05" db="EMBL/GenBank/DDBJ databases">
        <authorList>
            <person name="Rodrigo-Torres L."/>
            <person name="Arahal R. D."/>
            <person name="Lucena T."/>
        </authorList>
    </citation>
    <scope>NUCLEOTIDE SEQUENCE [LARGE SCALE GENOMIC DNA]</scope>
    <source>
        <strain evidence="2">CECT 8715</strain>
    </source>
</reference>
<sequence>MLNVYVMSNADSDLCTLGRMPEQQEDAMFGFEFLNYGAQILHNKDLEDMREAILSDDDHEVDCTVSDFCRERRKFGAKQTGALRGDFCGKQAG</sequence>
<organism evidence="1 2">
    <name type="scientific">Ruegeria arenilitoris</name>
    <dbReference type="NCBI Taxonomy" id="1173585"/>
    <lineage>
        <taxon>Bacteria</taxon>
        <taxon>Pseudomonadati</taxon>
        <taxon>Pseudomonadota</taxon>
        <taxon>Alphaproteobacteria</taxon>
        <taxon>Rhodobacterales</taxon>
        <taxon>Roseobacteraceae</taxon>
        <taxon>Ruegeria</taxon>
    </lineage>
</organism>
<name>A0A238KVT7_9RHOB</name>
<dbReference type="RefSeq" id="WP_093964425.1">
    <property type="nucleotide sequence ID" value="NZ_FXYG01000004.1"/>
</dbReference>
<evidence type="ECO:0000313" key="2">
    <source>
        <dbReference type="Proteomes" id="UP000202485"/>
    </source>
</evidence>
<protein>
    <submittedName>
        <fullName evidence="1">Uncharacterized protein</fullName>
    </submittedName>
</protein>